<dbReference type="Proteomes" id="UP000013840">
    <property type="component" value="Unassembled WGS sequence"/>
</dbReference>
<sequence length="50" mass="5655">MTTKRIVKILGISIGSLLVVVVLIFVGTYVNNKIQLKKLFLKQVQLNEQI</sequence>
<protein>
    <submittedName>
        <fullName evidence="2">Uncharacterized protein</fullName>
    </submittedName>
</protein>
<evidence type="ECO:0000313" key="2">
    <source>
        <dbReference type="EMBL" id="EOL43453.1"/>
    </source>
</evidence>
<gene>
    <name evidence="2" type="ORF">UC7_02782</name>
</gene>
<dbReference type="EMBL" id="AJAU01000022">
    <property type="protein sequence ID" value="EOL43453.1"/>
    <property type="molecule type" value="Genomic_DNA"/>
</dbReference>
<keyword evidence="1" id="KW-1133">Transmembrane helix</keyword>
<keyword evidence="1" id="KW-0472">Membrane</keyword>
<keyword evidence="3" id="KW-1185">Reference proteome</keyword>
<dbReference type="AlphaFoldDB" id="R3TQT8"/>
<feature type="transmembrane region" description="Helical" evidence="1">
    <location>
        <begin position="6"/>
        <end position="30"/>
    </location>
</feature>
<name>R3TQT8_9ENTE</name>
<dbReference type="STRING" id="317735.RU98_GL003080"/>
<proteinExistence type="predicted"/>
<keyword evidence="1" id="KW-0812">Transmembrane</keyword>
<accession>R3TQT8</accession>
<evidence type="ECO:0000313" key="3">
    <source>
        <dbReference type="Proteomes" id="UP000013840"/>
    </source>
</evidence>
<evidence type="ECO:0000256" key="1">
    <source>
        <dbReference type="SAM" id="Phobius"/>
    </source>
</evidence>
<comment type="caution">
    <text evidence="2">The sequence shown here is derived from an EMBL/GenBank/DDBJ whole genome shotgun (WGS) entry which is preliminary data.</text>
</comment>
<organism evidence="2 3">
    <name type="scientific">Enterococcus caccae ATCC BAA-1240</name>
    <dbReference type="NCBI Taxonomy" id="1158612"/>
    <lineage>
        <taxon>Bacteria</taxon>
        <taxon>Bacillati</taxon>
        <taxon>Bacillota</taxon>
        <taxon>Bacilli</taxon>
        <taxon>Lactobacillales</taxon>
        <taxon>Enterococcaceae</taxon>
        <taxon>Enterococcus</taxon>
    </lineage>
</organism>
<reference evidence="2 3" key="1">
    <citation type="submission" date="2013-02" db="EMBL/GenBank/DDBJ databases">
        <title>The Genome Sequence of Enterococcus caccae BAA-1240.</title>
        <authorList>
            <consortium name="The Broad Institute Genome Sequencing Platform"/>
            <consortium name="The Broad Institute Genome Sequencing Center for Infectious Disease"/>
            <person name="Earl A.M."/>
            <person name="Gilmore M.S."/>
            <person name="Lebreton F."/>
            <person name="Walker B."/>
            <person name="Young S.K."/>
            <person name="Zeng Q."/>
            <person name="Gargeya S."/>
            <person name="Fitzgerald M."/>
            <person name="Haas B."/>
            <person name="Abouelleil A."/>
            <person name="Alvarado L."/>
            <person name="Arachchi H.M."/>
            <person name="Berlin A.M."/>
            <person name="Chapman S.B."/>
            <person name="Dewar J."/>
            <person name="Goldberg J."/>
            <person name="Griggs A."/>
            <person name="Gujja S."/>
            <person name="Hansen M."/>
            <person name="Howarth C."/>
            <person name="Imamovic A."/>
            <person name="Larimer J."/>
            <person name="McCowan C."/>
            <person name="Murphy C."/>
            <person name="Neiman D."/>
            <person name="Pearson M."/>
            <person name="Priest M."/>
            <person name="Roberts A."/>
            <person name="Saif S."/>
            <person name="Shea T."/>
            <person name="Sisk P."/>
            <person name="Sykes S."/>
            <person name="Wortman J."/>
            <person name="Nusbaum C."/>
            <person name="Birren B."/>
        </authorList>
    </citation>
    <scope>NUCLEOTIDE SEQUENCE [LARGE SCALE GENOMIC DNA]</scope>
    <source>
        <strain evidence="2 3">ATCC BAA-1240</strain>
    </source>
</reference>